<accession>A0A8S1CMD1</accession>
<keyword evidence="1" id="KW-0479">Metal-binding</keyword>
<evidence type="ECO:0000256" key="2">
    <source>
        <dbReference type="ARBA" id="ARBA00022737"/>
    </source>
</evidence>
<evidence type="ECO:0000256" key="3">
    <source>
        <dbReference type="ARBA" id="ARBA00022837"/>
    </source>
</evidence>
<dbReference type="InterPro" id="IPR011992">
    <property type="entry name" value="EF-hand-dom_pair"/>
</dbReference>
<dbReference type="PROSITE" id="PS50222">
    <property type="entry name" value="EF_HAND_2"/>
    <property type="match status" value="2"/>
</dbReference>
<dbReference type="Pfam" id="PF13202">
    <property type="entry name" value="EF-hand_5"/>
    <property type="match status" value="2"/>
</dbReference>
<evidence type="ECO:0000256" key="4">
    <source>
        <dbReference type="SAM" id="MobiDB-lite"/>
    </source>
</evidence>
<keyword evidence="7" id="KW-1185">Reference proteome</keyword>
<dbReference type="PANTHER" id="PTHR23055:SF186">
    <property type="entry name" value="NEUROCALCIN HOMOLOG-LIKE PROTEIN"/>
    <property type="match status" value="1"/>
</dbReference>
<dbReference type="GO" id="GO:0005509">
    <property type="term" value="F:calcium ion binding"/>
    <property type="evidence" value="ECO:0007669"/>
    <property type="project" value="InterPro"/>
</dbReference>
<evidence type="ECO:0000313" key="7">
    <source>
        <dbReference type="Proteomes" id="UP000494165"/>
    </source>
</evidence>
<evidence type="ECO:0000313" key="6">
    <source>
        <dbReference type="EMBL" id="CAB3366443.1"/>
    </source>
</evidence>
<dbReference type="CDD" id="cd00051">
    <property type="entry name" value="EFh"/>
    <property type="match status" value="1"/>
</dbReference>
<dbReference type="AlphaFoldDB" id="A0A8S1CMD1"/>
<dbReference type="PRINTS" id="PR00450">
    <property type="entry name" value="RECOVERIN"/>
</dbReference>
<dbReference type="PANTHER" id="PTHR23055">
    <property type="entry name" value="CALCIUM BINDING PROTEINS"/>
    <property type="match status" value="1"/>
</dbReference>
<feature type="domain" description="EF-hand" evidence="5">
    <location>
        <begin position="77"/>
        <end position="112"/>
    </location>
</feature>
<feature type="compositionally biased region" description="Basic residues" evidence="4">
    <location>
        <begin position="197"/>
        <end position="207"/>
    </location>
</feature>
<dbReference type="InterPro" id="IPR002048">
    <property type="entry name" value="EF_hand_dom"/>
</dbReference>
<reference evidence="6 7" key="1">
    <citation type="submission" date="2020-04" db="EMBL/GenBank/DDBJ databases">
        <authorList>
            <person name="Alioto T."/>
            <person name="Alioto T."/>
            <person name="Gomez Garrido J."/>
        </authorList>
    </citation>
    <scope>NUCLEOTIDE SEQUENCE [LARGE SCALE GENOMIC DNA]</scope>
</reference>
<evidence type="ECO:0000256" key="1">
    <source>
        <dbReference type="ARBA" id="ARBA00022723"/>
    </source>
</evidence>
<dbReference type="Gene3D" id="1.10.238.10">
    <property type="entry name" value="EF-hand"/>
    <property type="match status" value="1"/>
</dbReference>
<sequence length="340" mass="36670">MATPPDSPVDDIVFELEPSRNLPKHRPVALEDLCRQTKFTRQEIRVMYRGFKQECPEGLVHEDAFKDIYAKFFPHGNSSLYAHYVFKAFDVNSNGAISFRDLLVTLSTLLRGSIYEKLRWTFKLYDINGDGCITRSELADIVVAIHELMGRKAHQVPMPRAAAWLASSHLSALLTGGRGPKSARAGRQGVQEAGHQPGRRNNPRGVHRVLPQGRGDPQVVAGVRLGGAMMLGGAAALLPPRAPSATAAAASPPDRRGRGAAVRALRGAPRRLRGHLRGRTHVALRARCRIIKQKTGGDRTDAATADSGVCSADSLRGTASAVCVCPSACDPRPPRSSSAA</sequence>
<dbReference type="Proteomes" id="UP000494165">
    <property type="component" value="Unassembled WGS sequence"/>
</dbReference>
<gene>
    <name evidence="6" type="ORF">CLODIP_2_CD00065</name>
</gene>
<keyword evidence="2" id="KW-0677">Repeat</keyword>
<protein>
    <recommendedName>
        <fullName evidence="5">EF-hand domain-containing protein</fullName>
    </recommendedName>
</protein>
<feature type="domain" description="EF-hand" evidence="5">
    <location>
        <begin position="113"/>
        <end position="148"/>
    </location>
</feature>
<dbReference type="PROSITE" id="PS00018">
    <property type="entry name" value="EF_HAND_1"/>
    <property type="match status" value="2"/>
</dbReference>
<feature type="region of interest" description="Disordered" evidence="4">
    <location>
        <begin position="176"/>
        <end position="215"/>
    </location>
</feature>
<dbReference type="EMBL" id="CADEPI010000025">
    <property type="protein sequence ID" value="CAB3366443.1"/>
    <property type="molecule type" value="Genomic_DNA"/>
</dbReference>
<dbReference type="SMART" id="SM00054">
    <property type="entry name" value="EFh"/>
    <property type="match status" value="2"/>
</dbReference>
<dbReference type="InterPro" id="IPR028846">
    <property type="entry name" value="Recoverin"/>
</dbReference>
<dbReference type="SUPFAM" id="SSF47473">
    <property type="entry name" value="EF-hand"/>
    <property type="match status" value="1"/>
</dbReference>
<proteinExistence type="predicted"/>
<comment type="caution">
    <text evidence="6">The sequence shown here is derived from an EMBL/GenBank/DDBJ whole genome shotgun (WGS) entry which is preliminary data.</text>
</comment>
<keyword evidence="3" id="KW-0106">Calcium</keyword>
<name>A0A8S1CMD1_9INSE</name>
<dbReference type="InterPro" id="IPR018247">
    <property type="entry name" value="EF_Hand_1_Ca_BS"/>
</dbReference>
<dbReference type="OrthoDB" id="191686at2759"/>
<organism evidence="6 7">
    <name type="scientific">Cloeon dipterum</name>
    <dbReference type="NCBI Taxonomy" id="197152"/>
    <lineage>
        <taxon>Eukaryota</taxon>
        <taxon>Metazoa</taxon>
        <taxon>Ecdysozoa</taxon>
        <taxon>Arthropoda</taxon>
        <taxon>Hexapoda</taxon>
        <taxon>Insecta</taxon>
        <taxon>Pterygota</taxon>
        <taxon>Palaeoptera</taxon>
        <taxon>Ephemeroptera</taxon>
        <taxon>Pisciforma</taxon>
        <taxon>Baetidae</taxon>
        <taxon>Cloeon</taxon>
    </lineage>
</organism>
<evidence type="ECO:0000259" key="5">
    <source>
        <dbReference type="PROSITE" id="PS50222"/>
    </source>
</evidence>